<evidence type="ECO:0000256" key="11">
    <source>
        <dbReference type="ARBA" id="ARBA00053280"/>
    </source>
</evidence>
<organism evidence="12 13">
    <name type="scientific">Kingdonia uniflora</name>
    <dbReference type="NCBI Taxonomy" id="39325"/>
    <lineage>
        <taxon>Eukaryota</taxon>
        <taxon>Viridiplantae</taxon>
        <taxon>Streptophyta</taxon>
        <taxon>Embryophyta</taxon>
        <taxon>Tracheophyta</taxon>
        <taxon>Spermatophyta</taxon>
        <taxon>Magnoliopsida</taxon>
        <taxon>Ranunculales</taxon>
        <taxon>Circaeasteraceae</taxon>
        <taxon>Kingdonia</taxon>
    </lineage>
</organism>
<evidence type="ECO:0000256" key="8">
    <source>
        <dbReference type="ARBA" id="ARBA00022840"/>
    </source>
</evidence>
<dbReference type="AlphaFoldDB" id="A0A7J7NKU0"/>
<dbReference type="GO" id="GO:0000347">
    <property type="term" value="C:THO complex"/>
    <property type="evidence" value="ECO:0007669"/>
    <property type="project" value="UniProtKB-ARBA"/>
</dbReference>
<dbReference type="GO" id="GO:0006260">
    <property type="term" value="P:DNA replication"/>
    <property type="evidence" value="ECO:0007669"/>
    <property type="project" value="UniProtKB-KW"/>
</dbReference>
<evidence type="ECO:0000256" key="3">
    <source>
        <dbReference type="ARBA" id="ARBA00012551"/>
    </source>
</evidence>
<comment type="similarity">
    <text evidence="2">Belongs to the MCM family.</text>
</comment>
<name>A0A7J7NKU0_9MAGN</name>
<dbReference type="OrthoDB" id="1747860at2759"/>
<proteinExistence type="inferred from homology"/>
<keyword evidence="7" id="KW-0347">Helicase</keyword>
<evidence type="ECO:0000256" key="9">
    <source>
        <dbReference type="ARBA" id="ARBA00023125"/>
    </source>
</evidence>
<dbReference type="GO" id="GO:0005524">
    <property type="term" value="F:ATP binding"/>
    <property type="evidence" value="ECO:0007669"/>
    <property type="project" value="UniProtKB-KW"/>
</dbReference>
<evidence type="ECO:0000256" key="6">
    <source>
        <dbReference type="ARBA" id="ARBA00022801"/>
    </source>
</evidence>
<keyword evidence="5" id="KW-0547">Nucleotide-binding</keyword>
<evidence type="ECO:0000256" key="7">
    <source>
        <dbReference type="ARBA" id="ARBA00022806"/>
    </source>
</evidence>
<evidence type="ECO:0000256" key="10">
    <source>
        <dbReference type="ARBA" id="ARBA00023242"/>
    </source>
</evidence>
<protein>
    <recommendedName>
        <fullName evidence="3">DNA helicase</fullName>
        <ecNumber evidence="3">3.6.4.12</ecNumber>
    </recommendedName>
</protein>
<dbReference type="Proteomes" id="UP000541444">
    <property type="component" value="Unassembled WGS sequence"/>
</dbReference>
<keyword evidence="4" id="KW-0235">DNA replication</keyword>
<evidence type="ECO:0000313" key="12">
    <source>
        <dbReference type="EMBL" id="KAF6167871.1"/>
    </source>
</evidence>
<dbReference type="FunFam" id="2.20.28.10:FF:000003">
    <property type="entry name" value="DNA helicase"/>
    <property type="match status" value="1"/>
</dbReference>
<evidence type="ECO:0000256" key="1">
    <source>
        <dbReference type="ARBA" id="ARBA00004123"/>
    </source>
</evidence>
<comment type="caution">
    <text evidence="12">The sequence shown here is derived from an EMBL/GenBank/DDBJ whole genome shotgun (WGS) entry which is preliminary data.</text>
</comment>
<accession>A0A7J7NKU0</accession>
<comment type="function">
    <text evidence="11">Probable component of the MCM2-7 complex (MCM complex) that may function as a DNA helicase and which is essential to undergo a single round of replication initiation and elongation per cell cycle in eukaryotic cells.</text>
</comment>
<sequence length="204" mass="23240">MEPTNIEDDIDEHINVPKWTNFFTLKDSVDISDETLFFYIPVSGDSVLWYCGDDIGGDVLGMWLRGRVNEPKQCGRQECLAVNSMTLIHNRCRLDSHQGTSIMVNKASLRVRELEVNQVIFSFIITMNNYLKSFLEGIQTHFGLEASQSGINLLATPKRINLNRGTQLNIRSKDLMRIGRTLEVVMVVLLELEHGNTTFDYQPS</sequence>
<evidence type="ECO:0000256" key="4">
    <source>
        <dbReference type="ARBA" id="ARBA00022705"/>
    </source>
</evidence>
<keyword evidence="13" id="KW-1185">Reference proteome</keyword>
<evidence type="ECO:0000313" key="13">
    <source>
        <dbReference type="Proteomes" id="UP000541444"/>
    </source>
</evidence>
<keyword evidence="6" id="KW-0378">Hydrolase</keyword>
<evidence type="ECO:0000256" key="5">
    <source>
        <dbReference type="ARBA" id="ARBA00022741"/>
    </source>
</evidence>
<dbReference type="EC" id="3.6.4.12" evidence="3"/>
<gene>
    <name evidence="12" type="ORF">GIB67_027649</name>
</gene>
<evidence type="ECO:0000256" key="2">
    <source>
        <dbReference type="ARBA" id="ARBA00008010"/>
    </source>
</evidence>
<comment type="subcellular location">
    <subcellularLocation>
        <location evidence="1">Nucleus</location>
    </subcellularLocation>
</comment>
<keyword evidence="8" id="KW-0067">ATP-binding</keyword>
<keyword evidence="9" id="KW-0238">DNA-binding</keyword>
<dbReference type="GO" id="GO:0003677">
    <property type="term" value="F:DNA binding"/>
    <property type="evidence" value="ECO:0007669"/>
    <property type="project" value="UniProtKB-KW"/>
</dbReference>
<dbReference type="EMBL" id="JACGCM010000715">
    <property type="protein sequence ID" value="KAF6167871.1"/>
    <property type="molecule type" value="Genomic_DNA"/>
</dbReference>
<dbReference type="GO" id="GO:0016787">
    <property type="term" value="F:hydrolase activity"/>
    <property type="evidence" value="ECO:0007669"/>
    <property type="project" value="UniProtKB-KW"/>
</dbReference>
<reference evidence="12 13" key="1">
    <citation type="journal article" date="2020" name="IScience">
        <title>Genome Sequencing of the Endangered Kingdonia uniflora (Circaeasteraceae, Ranunculales) Reveals Potential Mechanisms of Evolutionary Specialization.</title>
        <authorList>
            <person name="Sun Y."/>
            <person name="Deng T."/>
            <person name="Zhang A."/>
            <person name="Moore M.J."/>
            <person name="Landis J.B."/>
            <person name="Lin N."/>
            <person name="Zhang H."/>
            <person name="Zhang X."/>
            <person name="Huang J."/>
            <person name="Zhang X."/>
            <person name="Sun H."/>
            <person name="Wang H."/>
        </authorList>
    </citation>
    <scope>NUCLEOTIDE SEQUENCE [LARGE SCALE GENOMIC DNA]</scope>
    <source>
        <strain evidence="12">TB1705</strain>
        <tissue evidence="12">Leaf</tissue>
    </source>
</reference>
<keyword evidence="10" id="KW-0539">Nucleus</keyword>
<dbReference type="GO" id="GO:0003678">
    <property type="term" value="F:DNA helicase activity"/>
    <property type="evidence" value="ECO:0007669"/>
    <property type="project" value="UniProtKB-EC"/>
</dbReference>